<evidence type="ECO:0000313" key="2">
    <source>
        <dbReference type="Proteomes" id="UP000308600"/>
    </source>
</evidence>
<evidence type="ECO:0000313" key="1">
    <source>
        <dbReference type="EMBL" id="TFK76796.1"/>
    </source>
</evidence>
<accession>A0ACD3BFW7</accession>
<reference evidence="1 2" key="1">
    <citation type="journal article" date="2019" name="Nat. Ecol. Evol.">
        <title>Megaphylogeny resolves global patterns of mushroom evolution.</title>
        <authorList>
            <person name="Varga T."/>
            <person name="Krizsan K."/>
            <person name="Foldi C."/>
            <person name="Dima B."/>
            <person name="Sanchez-Garcia M."/>
            <person name="Sanchez-Ramirez S."/>
            <person name="Szollosi G.J."/>
            <person name="Szarkandi J.G."/>
            <person name="Papp V."/>
            <person name="Albert L."/>
            <person name="Andreopoulos W."/>
            <person name="Angelini C."/>
            <person name="Antonin V."/>
            <person name="Barry K.W."/>
            <person name="Bougher N.L."/>
            <person name="Buchanan P."/>
            <person name="Buyck B."/>
            <person name="Bense V."/>
            <person name="Catcheside P."/>
            <person name="Chovatia M."/>
            <person name="Cooper J."/>
            <person name="Damon W."/>
            <person name="Desjardin D."/>
            <person name="Finy P."/>
            <person name="Geml J."/>
            <person name="Haridas S."/>
            <person name="Hughes K."/>
            <person name="Justo A."/>
            <person name="Karasinski D."/>
            <person name="Kautmanova I."/>
            <person name="Kiss B."/>
            <person name="Kocsube S."/>
            <person name="Kotiranta H."/>
            <person name="LaButti K.M."/>
            <person name="Lechner B.E."/>
            <person name="Liimatainen K."/>
            <person name="Lipzen A."/>
            <person name="Lukacs Z."/>
            <person name="Mihaltcheva S."/>
            <person name="Morgado L.N."/>
            <person name="Niskanen T."/>
            <person name="Noordeloos M.E."/>
            <person name="Ohm R.A."/>
            <person name="Ortiz-Santana B."/>
            <person name="Ovrebo C."/>
            <person name="Racz N."/>
            <person name="Riley R."/>
            <person name="Savchenko A."/>
            <person name="Shiryaev A."/>
            <person name="Soop K."/>
            <person name="Spirin V."/>
            <person name="Szebenyi C."/>
            <person name="Tomsovsky M."/>
            <person name="Tulloss R.E."/>
            <person name="Uehling J."/>
            <person name="Grigoriev I.V."/>
            <person name="Vagvolgyi C."/>
            <person name="Papp T."/>
            <person name="Martin F.M."/>
            <person name="Miettinen O."/>
            <person name="Hibbett D.S."/>
            <person name="Nagy L.G."/>
        </authorList>
    </citation>
    <scope>NUCLEOTIDE SEQUENCE [LARGE SCALE GENOMIC DNA]</scope>
    <source>
        <strain evidence="1 2">NL-1719</strain>
    </source>
</reference>
<proteinExistence type="predicted"/>
<organism evidence="1 2">
    <name type="scientific">Pluteus cervinus</name>
    <dbReference type="NCBI Taxonomy" id="181527"/>
    <lineage>
        <taxon>Eukaryota</taxon>
        <taxon>Fungi</taxon>
        <taxon>Dikarya</taxon>
        <taxon>Basidiomycota</taxon>
        <taxon>Agaricomycotina</taxon>
        <taxon>Agaricomycetes</taxon>
        <taxon>Agaricomycetidae</taxon>
        <taxon>Agaricales</taxon>
        <taxon>Pluteineae</taxon>
        <taxon>Pluteaceae</taxon>
        <taxon>Pluteus</taxon>
    </lineage>
</organism>
<name>A0ACD3BFW7_9AGAR</name>
<keyword evidence="2" id="KW-1185">Reference proteome</keyword>
<protein>
    <submittedName>
        <fullName evidence="1">Kinase-like protein</fullName>
    </submittedName>
</protein>
<dbReference type="EMBL" id="ML208259">
    <property type="protein sequence ID" value="TFK76796.1"/>
    <property type="molecule type" value="Genomic_DNA"/>
</dbReference>
<sequence>MAPKQPCAKYQYVVTPTGPKILPVEEQACKDEESPADYNAGGYLPVKVGDSFKQGRYRVIRKLGWGHFSTVWLVKDNHVHRHTALKVVKSAGRYAETALDEIKLLTQVASFSPTHPGRSHIVSFLDSFSHQGPEASHVCIVFEPLGENLLALIERHKKKGVPKALVKLISHQVLLGLQYLHDECDLVHTDIKPENILISIPDVEAHISQELAQSPTPTSRRVGVPLPTKTRSGVSIPPNHLRTRRQVQIFDSQPLSSPCRSGGFTTRTPATGMSINARLSGSASGSNSVTSSYISAMNMSRLSAGVFPSNYIKGTAGSLSSSAARKPQNIAQPGPSAAPNRPSTDLGNPTAPAAVNPSPPSTSSSTSSLSSTLVSTALGTSSIISTPPSSLSHSIGHAVANFLTMSKGDESTIVPSRPLPSFALANPERSDRATASKLGTSPVDVLPKDSIPSSLKEPFLLSDSWVKVSNSVSSSLKSISSLAHLKQSSKQTHSRSHSGNKSSFWKDPGAAAPAPAVVVSAIVTAAGSTESGNIFHLNDLLPSAANSESSSTTTKARPSPSSSSTTEALSRAQLKDNLTDAMQPHSPIPSLLTRTAPTRNINSKSTNPALTSPPITTSPNAHDPTKRTSQPNAHSHIPQPNERQPSLQSPSPPPPPPTPVVSPIFPAITRNPETKFDTQPLDIDNAPYIPPISIKIADLGNATPSKKHFTEDIQTRQYRAPEAILGRKDWDARADIWSVACVVFELLTAEYLFDPQGQGELFTKDDDHMAQVIELLGDFPLDVKMGGKYSRELFDHSGGLRYIKTLKPWPLLRVMTEKYLYSEAYAQALCDFLEPMLAVDMRKRCHARDIVNHYWLQITEDEEDVEEW</sequence>
<gene>
    <name evidence="1" type="ORF">BDN72DRAFT_890607</name>
</gene>
<dbReference type="Proteomes" id="UP000308600">
    <property type="component" value="Unassembled WGS sequence"/>
</dbReference>